<organism evidence="1 2">
    <name type="scientific">Streptomyces thermoviolaceus subsp. thermoviolaceus</name>
    <dbReference type="NCBI Taxonomy" id="66860"/>
    <lineage>
        <taxon>Bacteria</taxon>
        <taxon>Bacillati</taxon>
        <taxon>Actinomycetota</taxon>
        <taxon>Actinomycetes</taxon>
        <taxon>Kitasatosporales</taxon>
        <taxon>Streptomycetaceae</taxon>
        <taxon>Streptomyces</taxon>
    </lineage>
</organism>
<dbReference type="Pfam" id="PF00702">
    <property type="entry name" value="Hydrolase"/>
    <property type="match status" value="1"/>
</dbReference>
<evidence type="ECO:0000313" key="1">
    <source>
        <dbReference type="EMBL" id="NJP15415.1"/>
    </source>
</evidence>
<sequence length="217" mass="23854">MVLWDFDGPVCRLFARHSAERVAKGMVDWLAGRGLRGLLSEDESELSNPHAVLRAVASQRPDSGLVIELEARLTEEERRAASTAWPTPYADPLIRTWTKRGRRLAVATNNSPVAVRTYLKSRGLDACFTPHVYGRTRDLSLLKPNPYCLNRALDATGTAPSEALMIGDSSFDYEAAASADVPFLGYACTPEKARLLRESGTTVIVDSLEPVLRILRG</sequence>
<evidence type="ECO:0000313" key="2">
    <source>
        <dbReference type="Proteomes" id="UP000635996"/>
    </source>
</evidence>
<proteinExistence type="predicted"/>
<dbReference type="PANTHER" id="PTHR43434:SF1">
    <property type="entry name" value="PHOSPHOGLYCOLATE PHOSPHATASE"/>
    <property type="match status" value="1"/>
</dbReference>
<accession>A0ABX0YS68</accession>
<dbReference type="SUPFAM" id="SSF56784">
    <property type="entry name" value="HAD-like"/>
    <property type="match status" value="1"/>
</dbReference>
<dbReference type="InterPro" id="IPR050155">
    <property type="entry name" value="HAD-like_hydrolase_sf"/>
</dbReference>
<dbReference type="Gene3D" id="3.40.50.1000">
    <property type="entry name" value="HAD superfamily/HAD-like"/>
    <property type="match status" value="1"/>
</dbReference>
<dbReference type="EMBL" id="JAATEL010000013">
    <property type="protein sequence ID" value="NJP15415.1"/>
    <property type="molecule type" value="Genomic_DNA"/>
</dbReference>
<reference evidence="1 2" key="1">
    <citation type="submission" date="2020-03" db="EMBL/GenBank/DDBJ databases">
        <title>WGS of actinomycetes isolated from Thailand.</title>
        <authorList>
            <person name="Thawai C."/>
        </authorList>
    </citation>
    <scope>NUCLEOTIDE SEQUENCE [LARGE SCALE GENOMIC DNA]</scope>
    <source>
        <strain evidence="1 2">NBRC 13905</strain>
    </source>
</reference>
<dbReference type="InterPro" id="IPR023214">
    <property type="entry name" value="HAD_sf"/>
</dbReference>
<comment type="caution">
    <text evidence="1">The sequence shown here is derived from an EMBL/GenBank/DDBJ whole genome shotgun (WGS) entry which is preliminary data.</text>
</comment>
<gene>
    <name evidence="1" type="ORF">HCJ95_14220</name>
</gene>
<keyword evidence="1" id="KW-0378">Hydrolase</keyword>
<dbReference type="Proteomes" id="UP000635996">
    <property type="component" value="Unassembled WGS sequence"/>
</dbReference>
<dbReference type="PANTHER" id="PTHR43434">
    <property type="entry name" value="PHOSPHOGLYCOLATE PHOSPHATASE"/>
    <property type="match status" value="1"/>
</dbReference>
<dbReference type="GO" id="GO:0016787">
    <property type="term" value="F:hydrolase activity"/>
    <property type="evidence" value="ECO:0007669"/>
    <property type="project" value="UniProtKB-KW"/>
</dbReference>
<keyword evidence="2" id="KW-1185">Reference proteome</keyword>
<dbReference type="InterPro" id="IPR036412">
    <property type="entry name" value="HAD-like_sf"/>
</dbReference>
<protein>
    <submittedName>
        <fullName evidence="1">HAD family hydrolase</fullName>
    </submittedName>
</protein>
<name>A0ABX0YS68_STRTL</name>